<dbReference type="InterPro" id="IPR039315">
    <property type="entry name" value="CheW"/>
</dbReference>
<accession>A0ABY4C9M9</accession>
<reference evidence="2" key="1">
    <citation type="submission" date="2022-03" db="EMBL/GenBank/DDBJ databases">
        <title>Genome Identification and Characterization of new species Bdellovibrio reynosense LBG001 sp. nov. from a Mexico soil sample.</title>
        <authorList>
            <person name="Camilli A."/>
            <person name="Ajao Y."/>
            <person name="Guo X."/>
        </authorList>
    </citation>
    <scope>NUCLEOTIDE SEQUENCE</scope>
    <source>
        <strain evidence="2">LBG001</strain>
    </source>
</reference>
<protein>
    <submittedName>
        <fullName evidence="2">Chemotaxis protein CheW</fullName>
    </submittedName>
</protein>
<dbReference type="PANTHER" id="PTHR22617:SF23">
    <property type="entry name" value="CHEMOTAXIS PROTEIN CHEW"/>
    <property type="match status" value="1"/>
</dbReference>
<evidence type="ECO:0000313" key="3">
    <source>
        <dbReference type="Proteomes" id="UP000830116"/>
    </source>
</evidence>
<evidence type="ECO:0000313" key="2">
    <source>
        <dbReference type="EMBL" id="UOF00193.1"/>
    </source>
</evidence>
<evidence type="ECO:0000259" key="1">
    <source>
        <dbReference type="PROSITE" id="PS50851"/>
    </source>
</evidence>
<feature type="domain" description="CheW-like" evidence="1">
    <location>
        <begin position="10"/>
        <end position="149"/>
    </location>
</feature>
<sequence>MAQTLRHEETRQFATFYLADRLYGIDVTQVQEVTKPMPLTLIRLAPDFIKGLINLRGQIATAIGLRELFGLMKNDADEKMTVVCRIDGNLLSLLVDRIGDVMEVSQADFEPTPDTVDNSIKKFMDGVYKTHDSILSVIGIERIYQELNIKEQN</sequence>
<dbReference type="Gene3D" id="2.30.30.40">
    <property type="entry name" value="SH3 Domains"/>
    <property type="match status" value="1"/>
</dbReference>
<dbReference type="EMBL" id="CP093442">
    <property type="protein sequence ID" value="UOF00193.1"/>
    <property type="molecule type" value="Genomic_DNA"/>
</dbReference>
<dbReference type="RefSeq" id="WP_243535919.1">
    <property type="nucleotide sequence ID" value="NZ_CP093442.1"/>
</dbReference>
<dbReference type="Proteomes" id="UP000830116">
    <property type="component" value="Chromosome"/>
</dbReference>
<dbReference type="PROSITE" id="PS50851">
    <property type="entry name" value="CHEW"/>
    <property type="match status" value="1"/>
</dbReference>
<dbReference type="SMART" id="SM00260">
    <property type="entry name" value="CheW"/>
    <property type="match status" value="1"/>
</dbReference>
<name>A0ABY4C9M9_9BACT</name>
<dbReference type="InterPro" id="IPR002545">
    <property type="entry name" value="CheW-lke_dom"/>
</dbReference>
<dbReference type="InterPro" id="IPR036061">
    <property type="entry name" value="CheW-like_dom_sf"/>
</dbReference>
<dbReference type="PANTHER" id="PTHR22617">
    <property type="entry name" value="CHEMOTAXIS SENSOR HISTIDINE KINASE-RELATED"/>
    <property type="match status" value="1"/>
</dbReference>
<keyword evidence="3" id="KW-1185">Reference proteome</keyword>
<gene>
    <name evidence="2" type="ORF">MNR06_10815</name>
</gene>
<dbReference type="Gene3D" id="2.40.50.180">
    <property type="entry name" value="CheA-289, Domain 4"/>
    <property type="match status" value="1"/>
</dbReference>
<organism evidence="2 3">
    <name type="scientific">Bdellovibrio reynosensis</name>
    <dbReference type="NCBI Taxonomy" id="2835041"/>
    <lineage>
        <taxon>Bacteria</taxon>
        <taxon>Pseudomonadati</taxon>
        <taxon>Bdellovibrionota</taxon>
        <taxon>Bdellovibrionia</taxon>
        <taxon>Bdellovibrionales</taxon>
        <taxon>Pseudobdellovibrionaceae</taxon>
        <taxon>Bdellovibrio</taxon>
    </lineage>
</organism>
<dbReference type="Pfam" id="PF01584">
    <property type="entry name" value="CheW"/>
    <property type="match status" value="1"/>
</dbReference>
<dbReference type="SUPFAM" id="SSF50341">
    <property type="entry name" value="CheW-like"/>
    <property type="match status" value="1"/>
</dbReference>
<proteinExistence type="predicted"/>